<feature type="region of interest" description="Disordered" evidence="10">
    <location>
        <begin position="137"/>
        <end position="186"/>
    </location>
</feature>
<organism evidence="13 14">
    <name type="scientific">Gopherus agassizii</name>
    <name type="common">Agassiz's desert tortoise</name>
    <dbReference type="NCBI Taxonomy" id="38772"/>
    <lineage>
        <taxon>Eukaryota</taxon>
        <taxon>Metazoa</taxon>
        <taxon>Chordata</taxon>
        <taxon>Craniata</taxon>
        <taxon>Vertebrata</taxon>
        <taxon>Euteleostomi</taxon>
        <taxon>Archelosauria</taxon>
        <taxon>Testudinata</taxon>
        <taxon>Testudines</taxon>
        <taxon>Cryptodira</taxon>
        <taxon>Durocryptodira</taxon>
        <taxon>Testudinoidea</taxon>
        <taxon>Testudinidae</taxon>
        <taxon>Gopherus</taxon>
    </lineage>
</organism>
<dbReference type="PANTHER" id="PTHR24384">
    <property type="entry name" value="FINGER PUTATIVE TRANSCRIPTION FACTOR FAMILY-RELATED"/>
    <property type="match status" value="1"/>
</dbReference>
<dbReference type="FunFam" id="3.30.160.60:FF:000135">
    <property type="entry name" value="Zinc finger protein 358"/>
    <property type="match status" value="1"/>
</dbReference>
<dbReference type="PROSITE" id="PS00028">
    <property type="entry name" value="ZINC_FINGER_C2H2_1"/>
    <property type="match status" value="3"/>
</dbReference>
<evidence type="ECO:0000259" key="12">
    <source>
        <dbReference type="PROSITE" id="PS50805"/>
    </source>
</evidence>
<evidence type="ECO:0000256" key="6">
    <source>
        <dbReference type="ARBA" id="ARBA00022833"/>
    </source>
</evidence>
<sequence>MFSIPCAGFPISKPDMISQLERGEEPWVLDLQGSEEGDTQRAACTGSPGGLVSYGQLWLMASYGSCLRPGSSAIPDGYNSVSTSPLLAAVEKGLGEFTTRLFFFCLSSSNFGLISPFSAPVSEVSLSILAGAGMVSENEELSPQQEDAEQVEAHGGLSQGSQGNVSRHRVQGKACERQHRPEREQGNQPLEKVVLQVREKLHAGSTLIRHQRIHTGDRPYECFECGKSFMRRSTLTRHQRIHTGDRPYECCECGQTFAQSSALFKHEKIHTGARPYECSECGKQFIEKSTFIRHQTSHMGERPYECCECGKQFSEQSNLTKHQTRPILPICKRRSCVAHQEIWVLLQQPA</sequence>
<keyword evidence="6" id="KW-0862">Zinc</keyword>
<evidence type="ECO:0008006" key="15">
    <source>
        <dbReference type="Google" id="ProtNLM"/>
    </source>
</evidence>
<evidence type="ECO:0000256" key="1">
    <source>
        <dbReference type="ARBA" id="ARBA00004123"/>
    </source>
</evidence>
<dbReference type="InterPro" id="IPR001909">
    <property type="entry name" value="KRAB"/>
</dbReference>
<evidence type="ECO:0000256" key="2">
    <source>
        <dbReference type="ARBA" id="ARBA00006991"/>
    </source>
</evidence>
<evidence type="ECO:0000256" key="5">
    <source>
        <dbReference type="ARBA" id="ARBA00022771"/>
    </source>
</evidence>
<keyword evidence="4" id="KW-0677">Repeat</keyword>
<dbReference type="InterPro" id="IPR036236">
    <property type="entry name" value="Znf_C2H2_sf"/>
</dbReference>
<reference evidence="13" key="2">
    <citation type="submission" date="2025-08" db="UniProtKB">
        <authorList>
            <consortium name="Ensembl"/>
        </authorList>
    </citation>
    <scope>IDENTIFICATION</scope>
</reference>
<keyword evidence="14" id="KW-1185">Reference proteome</keyword>
<keyword evidence="8" id="KW-0539">Nucleus</keyword>
<comment type="subcellular location">
    <subcellularLocation>
        <location evidence="1">Nucleus</location>
    </subcellularLocation>
</comment>
<feature type="domain" description="C2H2-type" evidence="11">
    <location>
        <begin position="220"/>
        <end position="247"/>
    </location>
</feature>
<feature type="compositionally biased region" description="Basic and acidic residues" evidence="10">
    <location>
        <begin position="174"/>
        <end position="185"/>
    </location>
</feature>
<feature type="domain" description="C2H2-type" evidence="11">
    <location>
        <begin position="304"/>
        <end position="323"/>
    </location>
</feature>
<dbReference type="Pfam" id="PF00096">
    <property type="entry name" value="zf-C2H2"/>
    <property type="match status" value="4"/>
</dbReference>
<dbReference type="Proteomes" id="UP000291020">
    <property type="component" value="Unassembled WGS sequence"/>
</dbReference>
<dbReference type="STRING" id="38772.ENSGAGP00000008704"/>
<accession>A0A452H2M0</accession>
<dbReference type="PANTHER" id="PTHR24384:SF243">
    <property type="entry name" value="ZINC FINGER PROTEIN 777"/>
    <property type="match status" value="1"/>
</dbReference>
<evidence type="ECO:0000313" key="13">
    <source>
        <dbReference type="Ensembl" id="ENSGAGP00000008704.1"/>
    </source>
</evidence>
<dbReference type="PROSITE" id="PS50805">
    <property type="entry name" value="KRAB"/>
    <property type="match status" value="1"/>
</dbReference>
<dbReference type="InterPro" id="IPR050752">
    <property type="entry name" value="C2H2-ZF_domain"/>
</dbReference>
<evidence type="ECO:0000256" key="4">
    <source>
        <dbReference type="ARBA" id="ARBA00022737"/>
    </source>
</evidence>
<keyword evidence="5 9" id="KW-0863">Zinc-finger</keyword>
<evidence type="ECO:0000256" key="7">
    <source>
        <dbReference type="ARBA" id="ARBA00023125"/>
    </source>
</evidence>
<reference evidence="13" key="3">
    <citation type="submission" date="2025-09" db="UniProtKB">
        <authorList>
            <consortium name="Ensembl"/>
        </authorList>
    </citation>
    <scope>IDENTIFICATION</scope>
</reference>
<dbReference type="GO" id="GO:0005634">
    <property type="term" value="C:nucleus"/>
    <property type="evidence" value="ECO:0007669"/>
    <property type="project" value="UniProtKB-SubCell"/>
</dbReference>
<dbReference type="Ensembl" id="ENSGAGT00000010000.1">
    <property type="protein sequence ID" value="ENSGAGP00000008704.1"/>
    <property type="gene ID" value="ENSGAGG00000006879.1"/>
</dbReference>
<dbReference type="SMART" id="SM00355">
    <property type="entry name" value="ZnF_C2H2"/>
    <property type="match status" value="4"/>
</dbReference>
<dbReference type="FunFam" id="3.30.160.60:FF:001437">
    <property type="entry name" value="Zinc finger protein 594"/>
    <property type="match status" value="1"/>
</dbReference>
<evidence type="ECO:0000256" key="10">
    <source>
        <dbReference type="SAM" id="MobiDB-lite"/>
    </source>
</evidence>
<evidence type="ECO:0000256" key="8">
    <source>
        <dbReference type="ARBA" id="ARBA00023242"/>
    </source>
</evidence>
<dbReference type="FunFam" id="3.30.160.60:FF:002343">
    <property type="entry name" value="Zinc finger protein 33A"/>
    <property type="match status" value="1"/>
</dbReference>
<keyword evidence="7" id="KW-0238">DNA-binding</keyword>
<evidence type="ECO:0000313" key="14">
    <source>
        <dbReference type="Proteomes" id="UP000291020"/>
    </source>
</evidence>
<proteinExistence type="inferred from homology"/>
<dbReference type="AlphaFoldDB" id="A0A452H2M0"/>
<evidence type="ECO:0000256" key="3">
    <source>
        <dbReference type="ARBA" id="ARBA00022723"/>
    </source>
</evidence>
<dbReference type="GO" id="GO:0008270">
    <property type="term" value="F:zinc ion binding"/>
    <property type="evidence" value="ECO:0007669"/>
    <property type="project" value="UniProtKB-KW"/>
</dbReference>
<dbReference type="GO" id="GO:0000978">
    <property type="term" value="F:RNA polymerase II cis-regulatory region sequence-specific DNA binding"/>
    <property type="evidence" value="ECO:0007669"/>
    <property type="project" value="TreeGrafter"/>
</dbReference>
<feature type="domain" description="KRAB" evidence="12">
    <location>
        <begin position="1"/>
        <end position="39"/>
    </location>
</feature>
<name>A0A452H2M0_9SAUR</name>
<dbReference type="Gene3D" id="3.30.160.60">
    <property type="entry name" value="Classic Zinc Finger"/>
    <property type="match status" value="5"/>
</dbReference>
<protein>
    <recommendedName>
        <fullName evidence="15">Zinc finger protein 7</fullName>
    </recommendedName>
</protein>
<feature type="domain" description="C2H2-type" evidence="11">
    <location>
        <begin position="248"/>
        <end position="275"/>
    </location>
</feature>
<evidence type="ECO:0000256" key="9">
    <source>
        <dbReference type="PROSITE-ProRule" id="PRU00042"/>
    </source>
</evidence>
<dbReference type="PROSITE" id="PS50157">
    <property type="entry name" value="ZINC_FINGER_C2H2_2"/>
    <property type="match status" value="4"/>
</dbReference>
<feature type="domain" description="C2H2-type" evidence="11">
    <location>
        <begin position="276"/>
        <end position="303"/>
    </location>
</feature>
<dbReference type="GO" id="GO:0000981">
    <property type="term" value="F:DNA-binding transcription factor activity, RNA polymerase II-specific"/>
    <property type="evidence" value="ECO:0007669"/>
    <property type="project" value="TreeGrafter"/>
</dbReference>
<evidence type="ECO:0000259" key="11">
    <source>
        <dbReference type="PROSITE" id="PS50157"/>
    </source>
</evidence>
<keyword evidence="3" id="KW-0479">Metal-binding</keyword>
<dbReference type="FunFam" id="3.30.160.60:FF:000295">
    <property type="entry name" value="zinc finger protein 19"/>
    <property type="match status" value="1"/>
</dbReference>
<reference evidence="14" key="1">
    <citation type="journal article" date="2017" name="PLoS ONE">
        <title>The Agassiz's desert tortoise genome provides a resource for the conservation of a threatened species.</title>
        <authorList>
            <person name="Tollis M."/>
            <person name="DeNardo D.F."/>
            <person name="Cornelius J.A."/>
            <person name="Dolby G.A."/>
            <person name="Edwards T."/>
            <person name="Henen B.T."/>
            <person name="Karl A.E."/>
            <person name="Murphy R.W."/>
            <person name="Kusumi K."/>
        </authorList>
    </citation>
    <scope>NUCLEOTIDE SEQUENCE [LARGE SCALE GENOMIC DNA]</scope>
</reference>
<comment type="similarity">
    <text evidence="2">Belongs to the krueppel C2H2-type zinc-finger protein family.</text>
</comment>
<dbReference type="SUPFAM" id="SSF57667">
    <property type="entry name" value="beta-beta-alpha zinc fingers"/>
    <property type="match status" value="3"/>
</dbReference>
<dbReference type="InterPro" id="IPR013087">
    <property type="entry name" value="Znf_C2H2_type"/>
</dbReference>